<dbReference type="AlphaFoldDB" id="W2XEG2"/>
<name>W2XEG2_PHYNI</name>
<evidence type="ECO:0000313" key="2">
    <source>
        <dbReference type="Proteomes" id="UP000018958"/>
    </source>
</evidence>
<dbReference type="Proteomes" id="UP000018958">
    <property type="component" value="Unassembled WGS sequence"/>
</dbReference>
<proteinExistence type="predicted"/>
<evidence type="ECO:0008006" key="3">
    <source>
        <dbReference type="Google" id="ProtNLM"/>
    </source>
</evidence>
<protein>
    <recommendedName>
        <fullName evidence="3">FLYWCH-type domain-containing protein</fullName>
    </recommendedName>
</protein>
<dbReference type="EMBL" id="ANIX01001229">
    <property type="protein sequence ID" value="ETP20354.1"/>
    <property type="molecule type" value="Genomic_DNA"/>
</dbReference>
<gene>
    <name evidence="1" type="ORF">F441_05907</name>
</gene>
<sequence length="408" mass="46665">MDHRGYSFCIKRSCPETSTVYYVCKRFRKGCKAKITVRSGAVVADGALHTCDVAVPHVIDVRSEMRLELQRRSVSNMATPPPVVWQEVYDGIKRLHAADDATLTIIPCAPAVSIVKQTRKECTGGDVYEAILSPSVRCVSDKDPRSFLQFSVVYLTHATTGIHRMIGFGHPDLSLIQRYPKITLFIDGTFSVVTKPFSQCLIVMAFEPAINLYVPIWQLEPENVTCDFEVALINAVLDQFPRANLVGYYAVKWSIYVFQTAKSKARSAPANLIRLLSSLWTKSQKKSVRYIRSIVDETRAKTKWNAFWKFFFKTWMERYDATTWNVQEMMRVGVDVINRTNNPLEKYNRDFASRMSTHPGLLAFIEGTKREAARYIRRIEDIKHLRQTASQHAPPAKLEIPEDYESFE</sequence>
<evidence type="ECO:0000313" key="1">
    <source>
        <dbReference type="EMBL" id="ETP20354.1"/>
    </source>
</evidence>
<organism evidence="1 2">
    <name type="scientific">Phytophthora nicotianae CJ01A1</name>
    <dbReference type="NCBI Taxonomy" id="1317063"/>
    <lineage>
        <taxon>Eukaryota</taxon>
        <taxon>Sar</taxon>
        <taxon>Stramenopiles</taxon>
        <taxon>Oomycota</taxon>
        <taxon>Peronosporomycetes</taxon>
        <taxon>Peronosporales</taxon>
        <taxon>Peronosporaceae</taxon>
        <taxon>Phytophthora</taxon>
    </lineage>
</organism>
<reference evidence="1 2" key="1">
    <citation type="submission" date="2013-11" db="EMBL/GenBank/DDBJ databases">
        <title>The Genome Sequence of Phytophthora parasitica CJ01A1.</title>
        <authorList>
            <consortium name="The Broad Institute Genomics Platform"/>
            <person name="Russ C."/>
            <person name="Tyler B."/>
            <person name="Panabieres F."/>
            <person name="Shan W."/>
            <person name="Tripathy S."/>
            <person name="Grunwald N."/>
            <person name="Machado M."/>
            <person name="Johnson C.S."/>
            <person name="Walker B."/>
            <person name="Young S.K."/>
            <person name="Zeng Q."/>
            <person name="Gargeya S."/>
            <person name="Fitzgerald M."/>
            <person name="Haas B."/>
            <person name="Abouelleil A."/>
            <person name="Allen A.W."/>
            <person name="Alvarado L."/>
            <person name="Arachchi H.M."/>
            <person name="Berlin A.M."/>
            <person name="Chapman S.B."/>
            <person name="Gainer-Dewar J."/>
            <person name="Goldberg J."/>
            <person name="Griggs A."/>
            <person name="Gujja S."/>
            <person name="Hansen M."/>
            <person name="Howarth C."/>
            <person name="Imamovic A."/>
            <person name="Ireland A."/>
            <person name="Larimer J."/>
            <person name="McCowan C."/>
            <person name="Murphy C."/>
            <person name="Pearson M."/>
            <person name="Poon T.W."/>
            <person name="Priest M."/>
            <person name="Roberts A."/>
            <person name="Saif S."/>
            <person name="Shea T."/>
            <person name="Sisk P."/>
            <person name="Sykes S."/>
            <person name="Wortman J."/>
            <person name="Nusbaum C."/>
            <person name="Birren B."/>
        </authorList>
    </citation>
    <scope>NUCLEOTIDE SEQUENCE [LARGE SCALE GENOMIC DNA]</scope>
    <source>
        <strain evidence="1 2">CJ01A1</strain>
    </source>
</reference>
<comment type="caution">
    <text evidence="1">The sequence shown here is derived from an EMBL/GenBank/DDBJ whole genome shotgun (WGS) entry which is preliminary data.</text>
</comment>
<accession>W2XEG2</accession>